<dbReference type="Gene3D" id="3.40.50.2000">
    <property type="entry name" value="Glycogen Phosphorylase B"/>
    <property type="match status" value="2"/>
</dbReference>
<dbReference type="AlphaFoldDB" id="A0A4R4K7I4"/>
<dbReference type="InterPro" id="IPR001296">
    <property type="entry name" value="Glyco_trans_1"/>
</dbReference>
<evidence type="ECO:0000259" key="2">
    <source>
        <dbReference type="Pfam" id="PF13439"/>
    </source>
</evidence>
<reference evidence="3 4" key="1">
    <citation type="submission" date="2019-02" db="EMBL/GenBank/DDBJ databases">
        <title>Arundinibacter roseus gen. nov., sp. nov., a new member of the family Cytophagaceae.</title>
        <authorList>
            <person name="Szuroczki S."/>
            <person name="Khayer B."/>
            <person name="Sproer C."/>
            <person name="Toumi M."/>
            <person name="Szabo A."/>
            <person name="Felfoldi T."/>
            <person name="Schumann P."/>
            <person name="Toth E."/>
        </authorList>
    </citation>
    <scope>NUCLEOTIDE SEQUENCE [LARGE SCALE GENOMIC DNA]</scope>
    <source>
        <strain evidence="3 4">DMA-k-7a</strain>
    </source>
</reference>
<keyword evidence="3" id="KW-0808">Transferase</keyword>
<accession>A0A4R4K7I4</accession>
<dbReference type="Pfam" id="PF00534">
    <property type="entry name" value="Glycos_transf_1"/>
    <property type="match status" value="1"/>
</dbReference>
<dbReference type="InterPro" id="IPR028098">
    <property type="entry name" value="Glyco_trans_4-like_N"/>
</dbReference>
<dbReference type="Pfam" id="PF13439">
    <property type="entry name" value="Glyco_transf_4"/>
    <property type="match status" value="1"/>
</dbReference>
<dbReference type="Proteomes" id="UP000295706">
    <property type="component" value="Unassembled WGS sequence"/>
</dbReference>
<evidence type="ECO:0000313" key="4">
    <source>
        <dbReference type="Proteomes" id="UP000295706"/>
    </source>
</evidence>
<dbReference type="OrthoDB" id="655095at2"/>
<name>A0A4R4K7I4_9BACT</name>
<dbReference type="RefSeq" id="WP_132119868.1">
    <property type="nucleotide sequence ID" value="NZ_SMJU01000010.1"/>
</dbReference>
<feature type="domain" description="Glycosyl transferase family 1" evidence="1">
    <location>
        <begin position="203"/>
        <end position="374"/>
    </location>
</feature>
<protein>
    <submittedName>
        <fullName evidence="3">Glycosyltransferase family 1 protein</fullName>
    </submittedName>
</protein>
<evidence type="ECO:0000259" key="1">
    <source>
        <dbReference type="Pfam" id="PF00534"/>
    </source>
</evidence>
<dbReference type="PANTHER" id="PTHR12526:SF630">
    <property type="entry name" value="GLYCOSYLTRANSFERASE"/>
    <property type="match status" value="1"/>
</dbReference>
<dbReference type="GO" id="GO:0016757">
    <property type="term" value="F:glycosyltransferase activity"/>
    <property type="evidence" value="ECO:0007669"/>
    <property type="project" value="InterPro"/>
</dbReference>
<evidence type="ECO:0000313" key="3">
    <source>
        <dbReference type="EMBL" id="TDB63470.1"/>
    </source>
</evidence>
<proteinExistence type="predicted"/>
<gene>
    <name evidence="3" type="ORF">EZE20_17070</name>
</gene>
<comment type="caution">
    <text evidence="3">The sequence shown here is derived from an EMBL/GenBank/DDBJ whole genome shotgun (WGS) entry which is preliminary data.</text>
</comment>
<feature type="domain" description="Glycosyltransferase subfamily 4-like N-terminal" evidence="2">
    <location>
        <begin position="26"/>
        <end position="191"/>
    </location>
</feature>
<dbReference type="PANTHER" id="PTHR12526">
    <property type="entry name" value="GLYCOSYLTRANSFERASE"/>
    <property type="match status" value="1"/>
</dbReference>
<keyword evidence="4" id="KW-1185">Reference proteome</keyword>
<sequence length="396" mass="45474">MAEFTATPMKAKPRKVLVILAHTGSGGDTQSIFNLLSVLSLEGFDFHFLSYQRGVTHTNFQRFGKIYTFPLDEKPLVRRIMRRFFLSTFEWLKNRYGRYLIKKLNPDFVYLNTVNENEFSSAAVQSGRRFVVHIHEMGFVVTQRMRPAWIETLVNKAELVISPAQAVSEFYQDVYGLQKDKIRLIYETVDAVRLEDHNPGTSFRAAHNIPENAILVGAAGSVIYRKGVDLLVNACAEIQQLRPEQPCLFLWLGGYPDELQRQPFFRSIQKSIARKNLSEHFRFLPYTPQVSDFYGHLDIFVLPSRMEAFPLVVLEALLKEIPVVAMDVAGVREVIDQQTGYLVKDQSSEGLAEGIRYFLESQDRRKTAGKQGRARVLEQFEARVQAPKWLHLLQNL</sequence>
<dbReference type="EMBL" id="SMJU01000010">
    <property type="protein sequence ID" value="TDB63470.1"/>
    <property type="molecule type" value="Genomic_DNA"/>
</dbReference>
<dbReference type="CDD" id="cd03801">
    <property type="entry name" value="GT4_PimA-like"/>
    <property type="match status" value="1"/>
</dbReference>
<organism evidence="3 4">
    <name type="scientific">Arundinibacter roseus</name>
    <dbReference type="NCBI Taxonomy" id="2070510"/>
    <lineage>
        <taxon>Bacteria</taxon>
        <taxon>Pseudomonadati</taxon>
        <taxon>Bacteroidota</taxon>
        <taxon>Cytophagia</taxon>
        <taxon>Cytophagales</taxon>
        <taxon>Spirosomataceae</taxon>
        <taxon>Arundinibacter</taxon>
    </lineage>
</organism>
<dbReference type="SUPFAM" id="SSF53756">
    <property type="entry name" value="UDP-Glycosyltransferase/glycogen phosphorylase"/>
    <property type="match status" value="1"/>
</dbReference>